<keyword evidence="4" id="KW-0175">Coiled coil</keyword>
<dbReference type="PANTHER" id="PTHR24107">
    <property type="entry name" value="YNEIN REGULATORY COMPLEX SUBUNIT 5"/>
    <property type="match status" value="1"/>
</dbReference>
<evidence type="ECO:0000256" key="2">
    <source>
        <dbReference type="ARBA" id="ARBA00022490"/>
    </source>
</evidence>
<dbReference type="SUPFAM" id="SSF52047">
    <property type="entry name" value="RNI-like"/>
    <property type="match status" value="1"/>
</dbReference>
<organism evidence="5 6">
    <name type="scientific">Phytophthora citrophthora</name>
    <dbReference type="NCBI Taxonomy" id="4793"/>
    <lineage>
        <taxon>Eukaryota</taxon>
        <taxon>Sar</taxon>
        <taxon>Stramenopiles</taxon>
        <taxon>Oomycota</taxon>
        <taxon>Peronosporomycetes</taxon>
        <taxon>Peronosporales</taxon>
        <taxon>Peronosporaceae</taxon>
        <taxon>Phytophthora</taxon>
    </lineage>
</organism>
<accession>A0AAD9GC02</accession>
<protein>
    <submittedName>
        <fullName evidence="5">Uncharacterized protein</fullName>
    </submittedName>
</protein>
<dbReference type="Proteomes" id="UP001259832">
    <property type="component" value="Unassembled WGS sequence"/>
</dbReference>
<evidence type="ECO:0000313" key="6">
    <source>
        <dbReference type="Proteomes" id="UP001259832"/>
    </source>
</evidence>
<comment type="subcellular location">
    <subcellularLocation>
        <location evidence="1">Cytoplasm</location>
        <location evidence="1">Cytoskeleton</location>
    </subcellularLocation>
</comment>
<dbReference type="AlphaFoldDB" id="A0AAD9GC02"/>
<reference evidence="5" key="1">
    <citation type="submission" date="2023-08" db="EMBL/GenBank/DDBJ databases">
        <title>Reference Genome Resource for the Citrus Pathogen Phytophthora citrophthora.</title>
        <authorList>
            <person name="Moller H."/>
            <person name="Coetzee B."/>
            <person name="Rose L.J."/>
            <person name="Van Niekerk J.M."/>
        </authorList>
    </citation>
    <scope>NUCLEOTIDE SEQUENCE</scope>
    <source>
        <strain evidence="5">STE-U-9442</strain>
    </source>
</reference>
<proteinExistence type="predicted"/>
<keyword evidence="6" id="KW-1185">Reference proteome</keyword>
<dbReference type="Gene3D" id="3.80.10.10">
    <property type="entry name" value="Ribonuclease Inhibitor"/>
    <property type="match status" value="2"/>
</dbReference>
<evidence type="ECO:0000256" key="1">
    <source>
        <dbReference type="ARBA" id="ARBA00004245"/>
    </source>
</evidence>
<keyword evidence="3" id="KW-0206">Cytoskeleton</keyword>
<name>A0AAD9GC02_9STRA</name>
<dbReference type="InterPro" id="IPR032675">
    <property type="entry name" value="LRR_dom_sf"/>
</dbReference>
<gene>
    <name evidence="5" type="ORF">P3T76_010249</name>
</gene>
<comment type="caution">
    <text evidence="5">The sequence shown here is derived from an EMBL/GenBank/DDBJ whole genome shotgun (WGS) entry which is preliminary data.</text>
</comment>
<dbReference type="EMBL" id="JASMQC010000022">
    <property type="protein sequence ID" value="KAK1935554.1"/>
    <property type="molecule type" value="Genomic_DNA"/>
</dbReference>
<dbReference type="GO" id="GO:0005856">
    <property type="term" value="C:cytoskeleton"/>
    <property type="evidence" value="ECO:0007669"/>
    <property type="project" value="UniProtKB-SubCell"/>
</dbReference>
<dbReference type="PANTHER" id="PTHR24107:SF2">
    <property type="entry name" value="NLR FAMILY CARD DOMAIN CONTAINING 3"/>
    <property type="match status" value="1"/>
</dbReference>
<feature type="coiled-coil region" evidence="4">
    <location>
        <begin position="533"/>
        <end position="560"/>
    </location>
</feature>
<evidence type="ECO:0000256" key="4">
    <source>
        <dbReference type="SAM" id="Coils"/>
    </source>
</evidence>
<sequence length="592" mass="66839">MYRIHRRFKKTPALMFNGAKADDLVKITQFMERGNDSEEDLDDSDCFAAVQELSLRKITGLSASKGNVFEQLLQTLFMGHISSRLQSLELIGKPSIFLFSKAVLTILCTEDLHLEDAQFKQLARLWKDARFPALRQQRTEMTSQDLQRFIVCLSTTPSLQNLTLSHNLCSFSTIQKLRDQIQARALKGLRELHCVAITSDEVAMGYLLEIFQNFPPCCPLLQVLDVSGNPLSNPKAVIQLARVFNTNEQLSSWPELMKLNISSTLATCPSQNHVYSNISDFFALGMNLGDDGFQTIATALLQAQPTQIQHLDLSGNGIRSSIDTFVQVLASKKLPKLRSLVIAGGFSFTLNHSPLAGNELGALEIEALGSTLATNCCPWLQDLDLSANFARGEGIARLCPYLLSPSARILWSLDLSNNEILHRGLLRLNETLARGNCEQLHELNLSCNPELKAIASFLDLIRGKGLPSLTILQVGYAQSRTEGYELVRDTLKRRSVQELRRLKQLRFEEKLIAVQDENDAKAERDQMRCHRQTQRLREVYDHLENEADRALRRRKQVKKASQLHIHQEIARQKQQYIHARLCRQLDSDVHAA</sequence>
<keyword evidence="2" id="KW-0963">Cytoplasm</keyword>
<evidence type="ECO:0000256" key="3">
    <source>
        <dbReference type="ARBA" id="ARBA00023212"/>
    </source>
</evidence>
<evidence type="ECO:0000313" key="5">
    <source>
        <dbReference type="EMBL" id="KAK1935554.1"/>
    </source>
</evidence>
<dbReference type="InterPro" id="IPR052410">
    <property type="entry name" value="DRC5"/>
</dbReference>